<feature type="region of interest" description="Disordered" evidence="1">
    <location>
        <begin position="21"/>
        <end position="41"/>
    </location>
</feature>
<evidence type="ECO:0000313" key="3">
    <source>
        <dbReference type="EMBL" id="WLQ38598.1"/>
    </source>
</evidence>
<keyword evidence="2" id="KW-0732">Signal</keyword>
<gene>
    <name evidence="3" type="ORF">P8A22_00095</name>
</gene>
<protein>
    <recommendedName>
        <fullName evidence="5">Lipoprotein</fullName>
    </recommendedName>
</protein>
<organism evidence="3 4">
    <name type="scientific">Streptomyces laculatispora</name>
    <dbReference type="NCBI Taxonomy" id="887464"/>
    <lineage>
        <taxon>Bacteria</taxon>
        <taxon>Bacillati</taxon>
        <taxon>Actinomycetota</taxon>
        <taxon>Actinomycetes</taxon>
        <taxon>Kitasatosporales</taxon>
        <taxon>Streptomycetaceae</taxon>
        <taxon>Streptomyces</taxon>
    </lineage>
</organism>
<dbReference type="EMBL" id="CP120992">
    <property type="protein sequence ID" value="WLQ38598.1"/>
    <property type="molecule type" value="Genomic_DNA"/>
</dbReference>
<feature type="signal peptide" evidence="2">
    <location>
        <begin position="1"/>
        <end position="21"/>
    </location>
</feature>
<evidence type="ECO:0008006" key="5">
    <source>
        <dbReference type="Google" id="ProtNLM"/>
    </source>
</evidence>
<proteinExistence type="predicted"/>
<sequence length="194" mass="20448">MRARVFALVLAGSLLSLTACGSGSSSNPPTHSSTPTVGASPLSDDAKVKVVAWFSDKRHHEGMQALDHDLSAYKRMTVLDPVRTDNFHNIRDTCGDLDHDVPILKAFGPIPDPQTQALWTSTLTNIQQGVTDCLASLTDSTGSRTDASNTNTTQLAKAKAEITKGDTDYGALADRVGDVLGVRTPSPGADPTSS</sequence>
<dbReference type="Proteomes" id="UP001229952">
    <property type="component" value="Chromosome"/>
</dbReference>
<dbReference type="PROSITE" id="PS51257">
    <property type="entry name" value="PROKAR_LIPOPROTEIN"/>
    <property type="match status" value="1"/>
</dbReference>
<keyword evidence="4" id="KW-1185">Reference proteome</keyword>
<feature type="chain" id="PRO_5046841663" description="Lipoprotein" evidence="2">
    <location>
        <begin position="22"/>
        <end position="194"/>
    </location>
</feature>
<evidence type="ECO:0000256" key="1">
    <source>
        <dbReference type="SAM" id="MobiDB-lite"/>
    </source>
</evidence>
<reference evidence="3 4" key="1">
    <citation type="submission" date="2023-03" db="EMBL/GenBank/DDBJ databases">
        <title>Isolation and description of six Streptomyces strains from soil environments, able to metabolize different microbial glucans.</title>
        <authorList>
            <person name="Widen T."/>
            <person name="Larsbrink J."/>
        </authorList>
    </citation>
    <scope>NUCLEOTIDE SEQUENCE [LARGE SCALE GENOMIC DNA]</scope>
    <source>
        <strain evidence="3 4">Mut2</strain>
    </source>
</reference>
<accession>A0ABY9HVJ4</accession>
<evidence type="ECO:0000256" key="2">
    <source>
        <dbReference type="SAM" id="SignalP"/>
    </source>
</evidence>
<dbReference type="RefSeq" id="WP_306085305.1">
    <property type="nucleotide sequence ID" value="NZ_CP120992.1"/>
</dbReference>
<feature type="compositionally biased region" description="Low complexity" evidence="1">
    <location>
        <begin position="22"/>
        <end position="36"/>
    </location>
</feature>
<name>A0ABY9HVJ4_9ACTN</name>
<evidence type="ECO:0000313" key="4">
    <source>
        <dbReference type="Proteomes" id="UP001229952"/>
    </source>
</evidence>